<keyword evidence="3" id="KW-1185">Reference proteome</keyword>
<dbReference type="Proteomes" id="UP001633002">
    <property type="component" value="Unassembled WGS sequence"/>
</dbReference>
<name>A0ABD3HIE1_9MARC</name>
<dbReference type="InterPro" id="IPR007021">
    <property type="entry name" value="DUF659"/>
</dbReference>
<evidence type="ECO:0000259" key="1">
    <source>
        <dbReference type="Pfam" id="PF04937"/>
    </source>
</evidence>
<dbReference type="AlphaFoldDB" id="A0ABD3HIE1"/>
<evidence type="ECO:0000313" key="3">
    <source>
        <dbReference type="Proteomes" id="UP001633002"/>
    </source>
</evidence>
<sequence length="215" mass="24234">MKCAREERSTKLQVGEGVASQILAGMRAVNVPGQPDWKRIHEDGSNHVEDLILEHDVTHRPLRASQPSIFMVQDHAADNANASQESMVRKASYRQEAYQYSSTLKGYKFPSETKLRTVLLDTNYAKVKEATENRMWDNTVGRRCTVSCDGWTNVRGRALLNLVIVGHQGEMLVRHVDGSNTHKNSQWVADNIINEVLKVGPHNYNSRLITHLSTS</sequence>
<accession>A0ABD3HIE1</accession>
<protein>
    <recommendedName>
        <fullName evidence="1">DUF659 domain-containing protein</fullName>
    </recommendedName>
</protein>
<gene>
    <name evidence="2" type="ORF">R1sor_004844</name>
</gene>
<organism evidence="2 3">
    <name type="scientific">Riccia sorocarpa</name>
    <dbReference type="NCBI Taxonomy" id="122646"/>
    <lineage>
        <taxon>Eukaryota</taxon>
        <taxon>Viridiplantae</taxon>
        <taxon>Streptophyta</taxon>
        <taxon>Embryophyta</taxon>
        <taxon>Marchantiophyta</taxon>
        <taxon>Marchantiopsida</taxon>
        <taxon>Marchantiidae</taxon>
        <taxon>Marchantiales</taxon>
        <taxon>Ricciaceae</taxon>
        <taxon>Riccia</taxon>
    </lineage>
</organism>
<comment type="caution">
    <text evidence="2">The sequence shown here is derived from an EMBL/GenBank/DDBJ whole genome shotgun (WGS) entry which is preliminary data.</text>
</comment>
<proteinExistence type="predicted"/>
<evidence type="ECO:0000313" key="2">
    <source>
        <dbReference type="EMBL" id="KAL3691193.1"/>
    </source>
</evidence>
<reference evidence="2 3" key="1">
    <citation type="submission" date="2024-09" db="EMBL/GenBank/DDBJ databases">
        <title>Chromosome-scale assembly of Riccia sorocarpa.</title>
        <authorList>
            <person name="Paukszto L."/>
        </authorList>
    </citation>
    <scope>NUCLEOTIDE SEQUENCE [LARGE SCALE GENOMIC DNA]</scope>
    <source>
        <strain evidence="2">LP-2024</strain>
        <tissue evidence="2">Aerial parts of the thallus</tissue>
    </source>
</reference>
<feature type="domain" description="DUF659" evidence="1">
    <location>
        <begin position="110"/>
        <end position="203"/>
    </location>
</feature>
<dbReference type="Pfam" id="PF04937">
    <property type="entry name" value="DUF659"/>
    <property type="match status" value="1"/>
</dbReference>
<dbReference type="EMBL" id="JBJQOH010000003">
    <property type="protein sequence ID" value="KAL3691193.1"/>
    <property type="molecule type" value="Genomic_DNA"/>
</dbReference>